<evidence type="ECO:0000256" key="5">
    <source>
        <dbReference type="SAM" id="MobiDB-lite"/>
    </source>
</evidence>
<dbReference type="FunFam" id="1.10.10.60:FF:000002">
    <property type="entry name" value="Myb family transcription factor"/>
    <property type="match status" value="1"/>
</dbReference>
<dbReference type="InterPro" id="IPR009057">
    <property type="entry name" value="Homeodomain-like_sf"/>
</dbReference>
<dbReference type="SUPFAM" id="SSF46689">
    <property type="entry name" value="Homeodomain-like"/>
    <property type="match status" value="1"/>
</dbReference>
<feature type="region of interest" description="Disordered" evidence="5">
    <location>
        <begin position="251"/>
        <end position="288"/>
    </location>
</feature>
<dbReference type="EMBL" id="BQKI01000084">
    <property type="protein sequence ID" value="GJN33455.1"/>
    <property type="molecule type" value="Genomic_DNA"/>
</dbReference>
<comment type="caution">
    <text evidence="7">The sequence shown here is derived from an EMBL/GenBank/DDBJ whole genome shotgun (WGS) entry which is preliminary data.</text>
</comment>
<keyword evidence="3" id="KW-0804">Transcription</keyword>
<dbReference type="InterPro" id="IPR017930">
    <property type="entry name" value="Myb_dom"/>
</dbReference>
<dbReference type="GO" id="GO:0003677">
    <property type="term" value="F:DNA binding"/>
    <property type="evidence" value="ECO:0007669"/>
    <property type="project" value="UniProtKB-KW"/>
</dbReference>
<keyword evidence="1" id="KW-0805">Transcription regulation</keyword>
<feature type="domain" description="HTH myb-type" evidence="6">
    <location>
        <begin position="95"/>
        <end position="155"/>
    </location>
</feature>
<keyword evidence="8" id="KW-1185">Reference proteome</keyword>
<name>A0AAV5FER0_ELECO</name>
<evidence type="ECO:0000259" key="6">
    <source>
        <dbReference type="PROSITE" id="PS51294"/>
    </source>
</evidence>
<dbReference type="GO" id="GO:0003700">
    <property type="term" value="F:DNA-binding transcription factor activity"/>
    <property type="evidence" value="ECO:0007669"/>
    <property type="project" value="InterPro"/>
</dbReference>
<sequence length="392" mass="44125">MPACTAAQDETVKSLQRRETKAIDTKHLTRIWEKRLASSETTDCRPQPESPQENKMYHQQQLQSHKQHLPSRPTLPPEKQFLLQGGGDSGLILSTDAKPRLKWTPELHERFVEAVNQLGGPEKATPKTIMRLMGIPGLTLYHLKSHLQKYRLSKNLQAQANVVHAKNGCRTAADKLCEGNRSPASHFALEPQLNRPMHISEALQMQIEVQRRLHEQLEVQRHLQLRIEAQGKYLQSVLEKAQEALVVSKQSADVDGLQVEDDDDTSLKARRQQQHHPPPELLTTTKRQHGGSVDSCLTACELQLQREEHDMLSIGLCAQLGGQGRRASTTCEEYMFLEEPSRGASSPDEDQCEITRDGFVVGSAKIIRRTTELDLGINNNCDKIDLNGSSWN</sequence>
<evidence type="ECO:0000313" key="8">
    <source>
        <dbReference type="Proteomes" id="UP001054889"/>
    </source>
</evidence>
<dbReference type="Proteomes" id="UP001054889">
    <property type="component" value="Unassembled WGS sequence"/>
</dbReference>
<proteinExistence type="predicted"/>
<evidence type="ECO:0000256" key="3">
    <source>
        <dbReference type="ARBA" id="ARBA00023163"/>
    </source>
</evidence>
<keyword evidence="4" id="KW-0539">Nucleus</keyword>
<dbReference type="InterPro" id="IPR001005">
    <property type="entry name" value="SANT/Myb"/>
</dbReference>
<keyword evidence="2" id="KW-0238">DNA-binding</keyword>
<evidence type="ECO:0000256" key="1">
    <source>
        <dbReference type="ARBA" id="ARBA00023015"/>
    </source>
</evidence>
<reference evidence="7" key="2">
    <citation type="submission" date="2021-12" db="EMBL/GenBank/DDBJ databases">
        <title>Resequencing data analysis of finger millet.</title>
        <authorList>
            <person name="Hatakeyama M."/>
            <person name="Aluri S."/>
            <person name="Balachadran M.T."/>
            <person name="Sivarajan S.R."/>
            <person name="Poveda L."/>
            <person name="Shimizu-Inatsugi R."/>
            <person name="Schlapbach R."/>
            <person name="Sreeman S.M."/>
            <person name="Shimizu K.K."/>
        </authorList>
    </citation>
    <scope>NUCLEOTIDE SEQUENCE</scope>
</reference>
<dbReference type="InterPro" id="IPR006447">
    <property type="entry name" value="Myb_dom_plants"/>
</dbReference>
<organism evidence="7 8">
    <name type="scientific">Eleusine coracana subsp. coracana</name>
    <dbReference type="NCBI Taxonomy" id="191504"/>
    <lineage>
        <taxon>Eukaryota</taxon>
        <taxon>Viridiplantae</taxon>
        <taxon>Streptophyta</taxon>
        <taxon>Embryophyta</taxon>
        <taxon>Tracheophyta</taxon>
        <taxon>Spermatophyta</taxon>
        <taxon>Magnoliopsida</taxon>
        <taxon>Liliopsida</taxon>
        <taxon>Poales</taxon>
        <taxon>Poaceae</taxon>
        <taxon>PACMAD clade</taxon>
        <taxon>Chloridoideae</taxon>
        <taxon>Cynodonteae</taxon>
        <taxon>Eleusininae</taxon>
        <taxon>Eleusine</taxon>
    </lineage>
</organism>
<evidence type="ECO:0000256" key="4">
    <source>
        <dbReference type="ARBA" id="ARBA00023242"/>
    </source>
</evidence>
<dbReference type="Pfam" id="PF00249">
    <property type="entry name" value="Myb_DNA-binding"/>
    <property type="match status" value="1"/>
</dbReference>
<evidence type="ECO:0000313" key="7">
    <source>
        <dbReference type="EMBL" id="GJN33455.1"/>
    </source>
</evidence>
<dbReference type="PANTHER" id="PTHR31499">
    <property type="entry name" value="MYB FAMILY TRANSCRIPTION FACTOR PHL11"/>
    <property type="match status" value="1"/>
</dbReference>
<dbReference type="PANTHER" id="PTHR31499:SF31">
    <property type="entry name" value="OS07G0685300 PROTEIN"/>
    <property type="match status" value="1"/>
</dbReference>
<feature type="region of interest" description="Disordered" evidence="5">
    <location>
        <begin position="34"/>
        <end position="78"/>
    </location>
</feature>
<evidence type="ECO:0000256" key="2">
    <source>
        <dbReference type="ARBA" id="ARBA00023125"/>
    </source>
</evidence>
<protein>
    <recommendedName>
        <fullName evidence="6">HTH myb-type domain-containing protein</fullName>
    </recommendedName>
</protein>
<dbReference type="PROSITE" id="PS51294">
    <property type="entry name" value="HTH_MYB"/>
    <property type="match status" value="1"/>
</dbReference>
<dbReference type="InterPro" id="IPR046955">
    <property type="entry name" value="PHR1-like"/>
</dbReference>
<dbReference type="Gene3D" id="1.10.10.60">
    <property type="entry name" value="Homeodomain-like"/>
    <property type="match status" value="1"/>
</dbReference>
<dbReference type="NCBIfam" id="TIGR01557">
    <property type="entry name" value="myb_SHAQKYF"/>
    <property type="match status" value="1"/>
</dbReference>
<accession>A0AAV5FER0</accession>
<dbReference type="InterPro" id="IPR025756">
    <property type="entry name" value="Myb_CC_LHEQLE"/>
</dbReference>
<reference evidence="7" key="1">
    <citation type="journal article" date="2018" name="DNA Res.">
        <title>Multiple hybrid de novo genome assembly of finger millet, an orphan allotetraploid crop.</title>
        <authorList>
            <person name="Hatakeyama M."/>
            <person name="Aluri S."/>
            <person name="Balachadran M.T."/>
            <person name="Sivarajan S.R."/>
            <person name="Patrignani A."/>
            <person name="Gruter S."/>
            <person name="Poveda L."/>
            <person name="Shimizu-Inatsugi R."/>
            <person name="Baeten J."/>
            <person name="Francoijs K.J."/>
            <person name="Nataraja K.N."/>
            <person name="Reddy Y.A.N."/>
            <person name="Phadnis S."/>
            <person name="Ravikumar R.L."/>
            <person name="Schlapbach R."/>
            <person name="Sreeman S.M."/>
            <person name="Shimizu K.K."/>
        </authorList>
    </citation>
    <scope>NUCLEOTIDE SEQUENCE</scope>
</reference>
<dbReference type="Pfam" id="PF14379">
    <property type="entry name" value="Myb_CC_LHEQLE"/>
    <property type="match status" value="1"/>
</dbReference>
<dbReference type="AlphaFoldDB" id="A0AAV5FER0"/>
<gene>
    <name evidence="7" type="primary">gb22058</name>
    <name evidence="7" type="ORF">PR202_gb22058</name>
</gene>